<dbReference type="InterPro" id="IPR008183">
    <property type="entry name" value="Aldose_1/G6P_1-epimerase"/>
</dbReference>
<sequence length="331" mass="35765">MTLTQAITAGIAAPTGRQFRISAESETDGRVVTAVITEIGGTIRSLTVDGEPLIEEFPEFGLPKHCEGELLIPWPNRVRDGRWSHDGQDLQLAISEPERSNAIHGLVRLRPHTLVRRSASELILQVRIYPSEGYPFAVDVETTYSVSPEGLTVTHALTNKSGTPAPAAIGAHPYLRVGSTPMQEVSLTLNAASYVAVDERLNPVGTSPVSGTPMDLSAGPKVGWLHLDTAFLDLTPAPDGRYRHLLEAPNGDAVEVWGDANYQYAQVYTTKSYPAGGHRTAVAVEPMTALPNAFNSGAGLRWLEPGEEWISTWGISHRFGPAQGNHHRGDN</sequence>
<dbReference type="InterPro" id="IPR011013">
    <property type="entry name" value="Gal_mutarotase_sf_dom"/>
</dbReference>
<evidence type="ECO:0000313" key="1">
    <source>
        <dbReference type="EMBL" id="MEO3939914.1"/>
    </source>
</evidence>
<comment type="caution">
    <text evidence="1">The sequence shown here is derived from an EMBL/GenBank/DDBJ whole genome shotgun (WGS) entry which is preliminary data.</text>
</comment>
<dbReference type="Gene3D" id="2.70.98.10">
    <property type="match status" value="1"/>
</dbReference>
<dbReference type="InterPro" id="IPR037480">
    <property type="entry name" value="YihR-like"/>
</dbReference>
<name>A0ABV0GN95_PAENI</name>
<proteinExistence type="predicted"/>
<dbReference type="CDD" id="cd09022">
    <property type="entry name" value="Aldose_epim_Ec_YihR"/>
    <property type="match status" value="1"/>
</dbReference>
<gene>
    <name evidence="1" type="ORF">V3C41_02380</name>
</gene>
<dbReference type="RefSeq" id="WP_347781755.1">
    <property type="nucleotide sequence ID" value="NZ_JBBMFV010000004.1"/>
</dbReference>
<dbReference type="Proteomes" id="UP001448614">
    <property type="component" value="Unassembled WGS sequence"/>
</dbReference>
<dbReference type="SUPFAM" id="SSF74650">
    <property type="entry name" value="Galactose mutarotase-like"/>
    <property type="match status" value="1"/>
</dbReference>
<dbReference type="InterPro" id="IPR014718">
    <property type="entry name" value="GH-type_carb-bd"/>
</dbReference>
<dbReference type="PANTHER" id="PTHR10091">
    <property type="entry name" value="ALDOSE-1-EPIMERASE"/>
    <property type="match status" value="1"/>
</dbReference>
<organism evidence="1 2">
    <name type="scientific">Paenarthrobacter nicotinovorans</name>
    <name type="common">Arthrobacter nicotinovorans</name>
    <dbReference type="NCBI Taxonomy" id="29320"/>
    <lineage>
        <taxon>Bacteria</taxon>
        <taxon>Bacillati</taxon>
        <taxon>Actinomycetota</taxon>
        <taxon>Actinomycetes</taxon>
        <taxon>Micrococcales</taxon>
        <taxon>Micrococcaceae</taxon>
        <taxon>Paenarthrobacter</taxon>
    </lineage>
</organism>
<protein>
    <submittedName>
        <fullName evidence="1">Aldose 1-epimerase family protein</fullName>
    </submittedName>
</protein>
<dbReference type="PANTHER" id="PTHR10091:SF0">
    <property type="entry name" value="GALACTOSE MUTAROTASE"/>
    <property type="match status" value="1"/>
</dbReference>
<accession>A0ABV0GN95</accession>
<keyword evidence="2" id="KW-1185">Reference proteome</keyword>
<dbReference type="EMBL" id="JBBMFV010000004">
    <property type="protein sequence ID" value="MEO3939914.1"/>
    <property type="molecule type" value="Genomic_DNA"/>
</dbReference>
<evidence type="ECO:0000313" key="2">
    <source>
        <dbReference type="Proteomes" id="UP001448614"/>
    </source>
</evidence>
<dbReference type="Pfam" id="PF01263">
    <property type="entry name" value="Aldose_epim"/>
    <property type="match status" value="1"/>
</dbReference>
<reference evidence="1 2" key="1">
    <citation type="journal article" date="2024" name="Appl. Microbiol. Biotechnol.">
        <title>Biosynthetic gene clusters with biotechnological applications in novel Antarctic isolates from Actinomycetota.</title>
        <authorList>
            <person name="Bruna P."/>
            <person name="Nunez-Montero K."/>
            <person name="Contreras M.J."/>
            <person name="Leal K."/>
            <person name="Garcia M."/>
            <person name="Abanto M."/>
            <person name="Barrientos L."/>
        </authorList>
    </citation>
    <scope>NUCLEOTIDE SEQUENCE [LARGE SCALE GENOMIC DNA]</scope>
    <source>
        <strain evidence="1 2">Se16.17</strain>
    </source>
</reference>